<organism evidence="2 3">
    <name type="scientific">Salinibacillus aidingensis</name>
    <dbReference type="NCBI Taxonomy" id="237684"/>
    <lineage>
        <taxon>Bacteria</taxon>
        <taxon>Bacillati</taxon>
        <taxon>Bacillota</taxon>
        <taxon>Bacilli</taxon>
        <taxon>Bacillales</taxon>
        <taxon>Bacillaceae</taxon>
        <taxon>Salinibacillus</taxon>
    </lineage>
</organism>
<feature type="transmembrane region" description="Helical" evidence="1">
    <location>
        <begin position="63"/>
        <end position="93"/>
    </location>
</feature>
<reference evidence="2 3" key="1">
    <citation type="journal article" date="2019" name="Int. J. Syst. Evol. Microbiol.">
        <title>The Global Catalogue of Microorganisms (GCM) 10K type strain sequencing project: providing services to taxonomists for standard genome sequencing and annotation.</title>
        <authorList>
            <consortium name="The Broad Institute Genomics Platform"/>
            <consortium name="The Broad Institute Genome Sequencing Center for Infectious Disease"/>
            <person name="Wu L."/>
            <person name="Ma J."/>
        </authorList>
    </citation>
    <scope>NUCLEOTIDE SEQUENCE [LARGE SCALE GENOMIC DNA]</scope>
    <source>
        <strain evidence="2 3">JCM 12389</strain>
    </source>
</reference>
<keyword evidence="1" id="KW-0812">Transmembrane</keyword>
<dbReference type="Proteomes" id="UP001500880">
    <property type="component" value="Unassembled WGS sequence"/>
</dbReference>
<name>A0ABN1BRV1_9BACI</name>
<comment type="caution">
    <text evidence="2">The sequence shown here is derived from an EMBL/GenBank/DDBJ whole genome shotgun (WGS) entry which is preliminary data.</text>
</comment>
<dbReference type="EMBL" id="BAAADO010000009">
    <property type="protein sequence ID" value="GAA0502751.1"/>
    <property type="molecule type" value="Genomic_DNA"/>
</dbReference>
<feature type="transmembrane region" description="Helical" evidence="1">
    <location>
        <begin position="31"/>
        <end position="51"/>
    </location>
</feature>
<evidence type="ECO:0008006" key="4">
    <source>
        <dbReference type="Google" id="ProtNLM"/>
    </source>
</evidence>
<accession>A0ABN1BRV1</accession>
<keyword evidence="3" id="KW-1185">Reference proteome</keyword>
<evidence type="ECO:0000313" key="2">
    <source>
        <dbReference type="EMBL" id="GAA0502751.1"/>
    </source>
</evidence>
<dbReference type="RefSeq" id="WP_343843539.1">
    <property type="nucleotide sequence ID" value="NZ_BAAADO010000009.1"/>
</dbReference>
<evidence type="ECO:0000256" key="1">
    <source>
        <dbReference type="SAM" id="Phobius"/>
    </source>
</evidence>
<protein>
    <recommendedName>
        <fullName evidence="4">DUF1189 domain-containing protein</fullName>
    </recommendedName>
</protein>
<evidence type="ECO:0000313" key="3">
    <source>
        <dbReference type="Proteomes" id="UP001500880"/>
    </source>
</evidence>
<feature type="transmembrane region" description="Helical" evidence="1">
    <location>
        <begin position="105"/>
        <end position="124"/>
    </location>
</feature>
<sequence>MEFFTALKNSFLLPEKKALFRLNRISMRNTIVYISVILFLLFIPDVLQMIIHFEDAEIPRSMYALQLIVIYPFLIIFLAVSGISLLAGVSYLIKVLFRRRLAYQQLWKMTAFALTIPLLLHVLLKYTVEYTFMINGAPLLVLYLIMYRMIMVYPQRRRE</sequence>
<gene>
    <name evidence="2" type="ORF">GCM10008986_32980</name>
</gene>
<keyword evidence="1" id="KW-0472">Membrane</keyword>
<keyword evidence="1" id="KW-1133">Transmembrane helix</keyword>
<dbReference type="InterPro" id="IPR009574">
    <property type="entry name" value="DUF1189"/>
</dbReference>
<dbReference type="Pfam" id="PF06691">
    <property type="entry name" value="DUF1189"/>
    <property type="match status" value="1"/>
</dbReference>
<feature type="transmembrane region" description="Helical" evidence="1">
    <location>
        <begin position="130"/>
        <end position="150"/>
    </location>
</feature>
<proteinExistence type="predicted"/>